<dbReference type="GO" id="GO:0006508">
    <property type="term" value="P:proteolysis"/>
    <property type="evidence" value="ECO:0007669"/>
    <property type="project" value="UniProtKB-KW"/>
</dbReference>
<keyword evidence="2" id="KW-0677">Repeat</keyword>
<dbReference type="Proteomes" id="UP000070138">
    <property type="component" value="Unassembled WGS sequence"/>
</dbReference>
<evidence type="ECO:0000313" key="6">
    <source>
        <dbReference type="EMBL" id="KXN98449.1"/>
    </source>
</evidence>
<dbReference type="Pfam" id="PF02494">
    <property type="entry name" value="HYR"/>
    <property type="match status" value="1"/>
</dbReference>
<dbReference type="PROSITE" id="PS50825">
    <property type="entry name" value="HYR"/>
    <property type="match status" value="1"/>
</dbReference>
<keyword evidence="3" id="KW-0378">Hydrolase</keyword>
<evidence type="ECO:0000256" key="2">
    <source>
        <dbReference type="ARBA" id="ARBA00022737"/>
    </source>
</evidence>
<dbReference type="InterPro" id="IPR008979">
    <property type="entry name" value="Galactose-bd-like_sf"/>
</dbReference>
<reference evidence="7" key="1">
    <citation type="submission" date="2014-10" db="EMBL/GenBank/DDBJ databases">
        <title>Genome sequencing of Vitellibacter sp. D-24.</title>
        <authorList>
            <person name="Thevarajoo S."/>
            <person name="Selvaratnam C."/>
            <person name="Goh K.M."/>
            <person name="Chong C.S."/>
        </authorList>
    </citation>
    <scope>NUCLEOTIDE SEQUENCE [LARGE SCALE GENOMIC DNA]</scope>
    <source>
        <strain evidence="7">D-24</strain>
    </source>
</reference>
<name>A0A137RG34_9FLAO</name>
<dbReference type="PANTHER" id="PTHR24273:SF32">
    <property type="entry name" value="HYALIN"/>
    <property type="match status" value="1"/>
</dbReference>
<comment type="caution">
    <text evidence="6">The sequence shown here is derived from an EMBL/GenBank/DDBJ whole genome shotgun (WGS) entry which is preliminary data.</text>
</comment>
<protein>
    <recommendedName>
        <fullName evidence="8">HYR domain-containing protein</fullName>
    </recommendedName>
</protein>
<dbReference type="GO" id="GO:0004252">
    <property type="term" value="F:serine-type endopeptidase activity"/>
    <property type="evidence" value="ECO:0007669"/>
    <property type="project" value="InterPro"/>
</dbReference>
<feature type="non-terminal residue" evidence="6">
    <location>
        <position position="376"/>
    </location>
</feature>
<dbReference type="EMBL" id="JRWG01000006">
    <property type="protein sequence ID" value="KXN98449.1"/>
    <property type="molecule type" value="Genomic_DNA"/>
</dbReference>
<dbReference type="AlphaFoldDB" id="A0A137RG34"/>
<dbReference type="PANTHER" id="PTHR24273">
    <property type="entry name" value="FI04643P-RELATED"/>
    <property type="match status" value="1"/>
</dbReference>
<evidence type="ECO:0000313" key="7">
    <source>
        <dbReference type="Proteomes" id="UP000070138"/>
    </source>
</evidence>
<dbReference type="Pfam" id="PF01483">
    <property type="entry name" value="P_proprotein"/>
    <property type="match status" value="1"/>
</dbReference>
<evidence type="ECO:0000256" key="1">
    <source>
        <dbReference type="ARBA" id="ARBA00022670"/>
    </source>
</evidence>
<dbReference type="SUPFAM" id="SSF49785">
    <property type="entry name" value="Galactose-binding domain-like"/>
    <property type="match status" value="1"/>
</dbReference>
<evidence type="ECO:0000256" key="3">
    <source>
        <dbReference type="ARBA" id="ARBA00022801"/>
    </source>
</evidence>
<proteinExistence type="predicted"/>
<evidence type="ECO:0000259" key="4">
    <source>
        <dbReference type="PROSITE" id="PS50825"/>
    </source>
</evidence>
<gene>
    <name evidence="6" type="ORF">LS48_10130</name>
</gene>
<dbReference type="InterPro" id="IPR013783">
    <property type="entry name" value="Ig-like_fold"/>
</dbReference>
<keyword evidence="7" id="KW-1185">Reference proteome</keyword>
<dbReference type="InterPro" id="IPR002884">
    <property type="entry name" value="P_dom"/>
</dbReference>
<evidence type="ECO:0000259" key="5">
    <source>
        <dbReference type="PROSITE" id="PS51829"/>
    </source>
</evidence>
<keyword evidence="1" id="KW-0645">Protease</keyword>
<dbReference type="InterPro" id="IPR003410">
    <property type="entry name" value="HYR_dom"/>
</dbReference>
<dbReference type="Gene3D" id="2.60.120.260">
    <property type="entry name" value="Galactose-binding domain-like"/>
    <property type="match status" value="1"/>
</dbReference>
<feature type="domain" description="P/Homo B" evidence="5">
    <location>
        <begin position="43"/>
        <end position="209"/>
    </location>
</feature>
<feature type="domain" description="HYR" evidence="4">
    <location>
        <begin position="208"/>
        <end position="292"/>
    </location>
</feature>
<dbReference type="PROSITE" id="PS51829">
    <property type="entry name" value="P_HOMO_B"/>
    <property type="match status" value="1"/>
</dbReference>
<dbReference type="Gene3D" id="2.60.40.10">
    <property type="entry name" value="Immunoglobulins"/>
    <property type="match status" value="2"/>
</dbReference>
<organism evidence="6 7">
    <name type="scientific">Aequorivita aquimaris</name>
    <dbReference type="NCBI Taxonomy" id="1548749"/>
    <lineage>
        <taxon>Bacteria</taxon>
        <taxon>Pseudomonadati</taxon>
        <taxon>Bacteroidota</taxon>
        <taxon>Flavobacteriia</taxon>
        <taxon>Flavobacteriales</taxon>
        <taxon>Flavobacteriaceae</taxon>
        <taxon>Aequorivita</taxon>
    </lineage>
</organism>
<dbReference type="STRING" id="1548749.LS48_10130"/>
<sequence>MALITNLSTFNDILTFNLNYQFMRKITFLILSALILSTFSWQVNAQTYPGSGTPTPIPATGTGGFPCTGGPTVSTANVPLTGVIGTAPGEYQITSLAFNILHTWASDIDLTLLTPGGSTLDITSDNGGSNGFDTAATLIIRDDAPTAVNTWSSGAPSANGYRAEAGLLNTLLAGQTVNGNWTINICDDAGGDPGTLNSYDITFVMNPITVGDPPVIVCPSDITANNVPGTCGAVANYSALAIDTEDGNITGDIVSTHPSGSTFPVGVTTVTLSVTDSDGNTSTCDFTVTVIDNELPVAVCQDITVDLDPVTGMATITAADVDNGSTDNCGIASMSLDVSSFDCSMTGANTVVMTVTDNSGNISTCTSTVTVQDVTA</sequence>
<evidence type="ECO:0008006" key="8">
    <source>
        <dbReference type="Google" id="ProtNLM"/>
    </source>
</evidence>
<accession>A0A137RG34</accession>
<reference evidence="6 7" key="2">
    <citation type="journal article" date="2016" name="Int. J. Syst. Evol. Microbiol.">
        <title>Vitellibacter aquimaris sp. nov., a marine bacterium isolated from seawater.</title>
        <authorList>
            <person name="Thevarajoo S."/>
            <person name="Selvaratnam C."/>
            <person name="Goh K.M."/>
            <person name="Hong K.W."/>
            <person name="Chan X.Y."/>
            <person name="Chan K.G."/>
            <person name="Chong C.S."/>
        </authorList>
    </citation>
    <scope>NUCLEOTIDE SEQUENCE [LARGE SCALE GENOMIC DNA]</scope>
    <source>
        <strain evidence="6 7">D-24</strain>
    </source>
</reference>